<dbReference type="OrthoDB" id="163438at2759"/>
<feature type="domain" description="Nephrocystin 3-like N-terminal" evidence="7">
    <location>
        <begin position="357"/>
        <end position="523"/>
    </location>
</feature>
<dbReference type="InterPro" id="IPR036770">
    <property type="entry name" value="Ankyrin_rpt-contain_sf"/>
</dbReference>
<protein>
    <submittedName>
        <fullName evidence="8">Uncharacterized protein</fullName>
    </submittedName>
</protein>
<dbReference type="InterPro" id="IPR027417">
    <property type="entry name" value="P-loop_NTPase"/>
</dbReference>
<name>A0A135LZZ1_PENPA</name>
<evidence type="ECO:0000259" key="6">
    <source>
        <dbReference type="Pfam" id="PF23239"/>
    </source>
</evidence>
<gene>
    <name evidence="8" type="ORF">PGRI_076770</name>
</gene>
<dbReference type="Pfam" id="PF12796">
    <property type="entry name" value="Ank_2"/>
    <property type="match status" value="4"/>
</dbReference>
<accession>A0A135LZZ1</accession>
<evidence type="ECO:0000313" key="8">
    <source>
        <dbReference type="EMBL" id="KXG54533.1"/>
    </source>
</evidence>
<dbReference type="Gene3D" id="1.25.40.20">
    <property type="entry name" value="Ankyrin repeat-containing domain"/>
    <property type="match status" value="3"/>
</dbReference>
<evidence type="ECO:0000259" key="5">
    <source>
        <dbReference type="Pfam" id="PF22939"/>
    </source>
</evidence>
<dbReference type="Pfam" id="PF23239">
    <property type="entry name" value="DUF7069"/>
    <property type="match status" value="1"/>
</dbReference>
<sequence length="1372" mass="154392">MRFSKRLHEIKGAGRTKLKRILYSHPTIDNTKSDQSKELNTPHIDEDVPIAQPTPDEPSDLWDRAEKALRGSPDGETRNVMETYLSILESELGFAIAGMASSDRQKQLSNFTVNKIQALDEKKWTVRLRENHVSVESIYSGIVNNVLAVKDIVSTAAAADPHVALACAGVTVILSLLIRSVNEHKALLSGFDYTSKLICQFNVIEKLYMSRKDVVLANADDAIQFATEFEASMLDLYSGVLEFQARALCHLSRHPIRQRFKETFEISSWKEKIEDIKELETMCRNFTSVIDSAKLHSGLEKQERGLLEVRENTTEILDSLRRYQNPQTAHIRDEFLKTLYTSRYADHKDRNQEKVQGTCEWFTSHPLFQRWRDNPSSCFLWVSADPGCGKSVLAKHLVDHEIQRSDKRIVCYFFFKDDHMEQKSAVNALCAMLRQLFLQNDKLLRKSILDDSRRDPGLTKSFSSLWDLLLKVASDSDAGEIVCILDALDECEELERSQLARALNRFYRRENTKSALKFLVTSRPYAHIQREFQSLKNHAPEIHLSGEDGVEIEKISSEINLVIQARVEDMGDRLQLDDHERVSLRNQLLLFPNRTYLWVTLTFDVIENSISYTNKKVQEIINTLPRTVDEAYENILARCPDQAIAQKLLHIVVSAVRPLTLKEMRVALAIGPTDRRYKDLDLESETRFPAVVRNICGLFVTIIDSRIYLLHQTAKEFLVKKTEETLTPRKEWSLSTNHGTVEHRRHGDISFPCWKHSLVPTESNNILNDICIAYLLFEDFESCPERLLNEYTQAHDFLEYATKNWAEHFRKASREKQIATLRSAIEVCRLGSRRFDMWFSVYQKSPDWDSSDLWSWNEAQFNDLLLGSYLGLELRVKDLIRTGQGLRDRGSFFQRSALTLAAEGGHERVVNLLLDAGAGGQLFDIKNKSYQPLEKAATNGHVQVVEILLAREKSFLDTACPSKSTALWWAAGNGHEGVVRLLLASGADANGDSPDKSPLLPAAENGHLEIVRLLLKQKGIDPMWQSAAHNSTVLTLAATRGDDQLVKILLCVEGVNPDRRNREGCSPLFLAAGEGHIEIVKLLIATNAVQLDAKDSVKQQTPLLSSLIAGHDAISKLLVDSGAQDLDCVDSISGGRTALSIAAERGNETLFNLLLATGKVNPNSKSTYNRTPLSYACESGATGIVRRLLNAEGADPNLADTNYGRTPLSWAAANGHLEVVQLLLQSAAVDVKSCDLVHGRTPRSWALAYNHLKVAHIIREEEIRRAPEDALEMMAPECAGHDIPHPKLPWRVPTFVLSEYGDDGVVQPKSLPELDLPASEDADDYEAIYDDDVVQSKMPSPVIDSSESEDSDDDVAYSKLPWRVPPVVVTEH</sequence>
<keyword evidence="1" id="KW-0677">Repeat</keyword>
<feature type="domain" description="GPI inositol-deacylase winged helix" evidence="5">
    <location>
        <begin position="637"/>
        <end position="722"/>
    </location>
</feature>
<dbReference type="PROSITE" id="PS50088">
    <property type="entry name" value="ANK_REPEAT"/>
    <property type="match status" value="5"/>
</dbReference>
<evidence type="ECO:0000256" key="2">
    <source>
        <dbReference type="PROSITE-ProRule" id="PRU00023"/>
    </source>
</evidence>
<evidence type="ECO:0000256" key="1">
    <source>
        <dbReference type="ARBA" id="ARBA00022737"/>
    </source>
</evidence>
<dbReference type="InterPro" id="IPR002110">
    <property type="entry name" value="Ankyrin_rpt"/>
</dbReference>
<evidence type="ECO:0000259" key="4">
    <source>
        <dbReference type="Pfam" id="PF17100"/>
    </source>
</evidence>
<dbReference type="OMA" id="ECEPDGR"/>
<dbReference type="Pfam" id="PF24883">
    <property type="entry name" value="NPHP3_N"/>
    <property type="match status" value="1"/>
</dbReference>
<comment type="caution">
    <text evidence="8">The sequence shown here is derived from an EMBL/GenBank/DDBJ whole genome shotgun (WGS) entry which is preliminary data.</text>
</comment>
<keyword evidence="2" id="KW-0040">ANK repeat</keyword>
<dbReference type="InterPro" id="IPR054471">
    <property type="entry name" value="GPIID_WHD"/>
</dbReference>
<dbReference type="PROSITE" id="PS50297">
    <property type="entry name" value="ANK_REP_REGION"/>
    <property type="match status" value="3"/>
</dbReference>
<feature type="compositionally biased region" description="Acidic residues" evidence="3">
    <location>
        <begin position="1318"/>
        <end position="1333"/>
    </location>
</feature>
<dbReference type="SUPFAM" id="SSF52540">
    <property type="entry name" value="P-loop containing nucleoside triphosphate hydrolases"/>
    <property type="match status" value="1"/>
</dbReference>
<dbReference type="SMART" id="SM00248">
    <property type="entry name" value="ANK"/>
    <property type="match status" value="11"/>
</dbReference>
<evidence type="ECO:0000313" key="9">
    <source>
        <dbReference type="Proteomes" id="UP000070168"/>
    </source>
</evidence>
<feature type="repeat" description="ANK" evidence="2">
    <location>
        <begin position="1168"/>
        <end position="1201"/>
    </location>
</feature>
<dbReference type="EMBL" id="LHQR01000013">
    <property type="protein sequence ID" value="KXG54533.1"/>
    <property type="molecule type" value="Genomic_DNA"/>
</dbReference>
<dbReference type="STRING" id="5078.A0A135LZZ1"/>
<dbReference type="InterPro" id="IPR056884">
    <property type="entry name" value="NPHP3-like_N"/>
</dbReference>
<dbReference type="SUPFAM" id="SSF48403">
    <property type="entry name" value="Ankyrin repeat"/>
    <property type="match status" value="1"/>
</dbReference>
<dbReference type="PANTHER" id="PTHR10039:SF14">
    <property type="entry name" value="NACHT DOMAIN-CONTAINING PROTEIN"/>
    <property type="match status" value="1"/>
</dbReference>
<dbReference type="Pfam" id="PF22939">
    <property type="entry name" value="WHD_GPIID"/>
    <property type="match status" value="1"/>
</dbReference>
<evidence type="ECO:0000259" key="7">
    <source>
        <dbReference type="Pfam" id="PF24883"/>
    </source>
</evidence>
<feature type="domain" description="DUF7069" evidence="6">
    <location>
        <begin position="555"/>
        <end position="617"/>
    </location>
</feature>
<feature type="region of interest" description="Disordered" evidence="3">
    <location>
        <begin position="1308"/>
        <end position="1358"/>
    </location>
</feature>
<dbReference type="Pfam" id="PF00023">
    <property type="entry name" value="Ank"/>
    <property type="match status" value="1"/>
</dbReference>
<dbReference type="RefSeq" id="XP_040653068.1">
    <property type="nucleotide sequence ID" value="XM_040795391.1"/>
</dbReference>
<feature type="repeat" description="ANK" evidence="2">
    <location>
        <begin position="893"/>
        <end position="925"/>
    </location>
</feature>
<feature type="repeat" description="ANK" evidence="2">
    <location>
        <begin position="1063"/>
        <end position="1088"/>
    </location>
</feature>
<keyword evidence="9" id="KW-1185">Reference proteome</keyword>
<feature type="repeat" description="ANK" evidence="2">
    <location>
        <begin position="1203"/>
        <end position="1228"/>
    </location>
</feature>
<evidence type="ECO:0000256" key="3">
    <source>
        <dbReference type="SAM" id="MobiDB-lite"/>
    </source>
</evidence>
<feature type="region of interest" description="Disordered" evidence="3">
    <location>
        <begin position="24"/>
        <end position="59"/>
    </location>
</feature>
<proteinExistence type="predicted"/>
<organism evidence="8 9">
    <name type="scientific">Penicillium patulum</name>
    <name type="common">Penicillium griseofulvum</name>
    <dbReference type="NCBI Taxonomy" id="5078"/>
    <lineage>
        <taxon>Eukaryota</taxon>
        <taxon>Fungi</taxon>
        <taxon>Dikarya</taxon>
        <taxon>Ascomycota</taxon>
        <taxon>Pezizomycotina</taxon>
        <taxon>Eurotiomycetes</taxon>
        <taxon>Eurotiomycetidae</taxon>
        <taxon>Eurotiales</taxon>
        <taxon>Aspergillaceae</taxon>
        <taxon>Penicillium</taxon>
    </lineage>
</organism>
<dbReference type="Pfam" id="PF17100">
    <property type="entry name" value="NACHT_N"/>
    <property type="match status" value="1"/>
</dbReference>
<feature type="repeat" description="ANK" evidence="2">
    <location>
        <begin position="962"/>
        <end position="994"/>
    </location>
</feature>
<feature type="compositionally biased region" description="Acidic residues" evidence="3">
    <location>
        <begin position="1346"/>
        <end position="1355"/>
    </location>
</feature>
<dbReference type="GeneID" id="63710691"/>
<dbReference type="Gene3D" id="3.40.50.300">
    <property type="entry name" value="P-loop containing nucleotide triphosphate hydrolases"/>
    <property type="match status" value="1"/>
</dbReference>
<dbReference type="Proteomes" id="UP000070168">
    <property type="component" value="Unassembled WGS sequence"/>
</dbReference>
<feature type="domain" description="NWD NACHT-NTPase N-terminal" evidence="4">
    <location>
        <begin position="60"/>
        <end position="284"/>
    </location>
</feature>
<reference evidence="8 9" key="1">
    <citation type="journal article" date="2016" name="BMC Genomics">
        <title>Genome sequencing and secondary metabolism of the postharvest pathogen Penicillium griseofulvum.</title>
        <authorList>
            <person name="Banani H."/>
            <person name="Marcet-Houben M."/>
            <person name="Ballester A.R."/>
            <person name="Abbruscato P."/>
            <person name="Gonzalez-Candelas L."/>
            <person name="Gabaldon T."/>
            <person name="Spadaro D."/>
        </authorList>
    </citation>
    <scope>NUCLEOTIDE SEQUENCE [LARGE SCALE GENOMIC DNA]</scope>
    <source>
        <strain evidence="8 9">PG3</strain>
    </source>
</reference>
<dbReference type="InterPro" id="IPR031359">
    <property type="entry name" value="NACHT_N"/>
</dbReference>
<dbReference type="PANTHER" id="PTHR10039">
    <property type="entry name" value="AMELOGENIN"/>
    <property type="match status" value="1"/>
</dbReference>
<dbReference type="InterPro" id="IPR055497">
    <property type="entry name" value="DUF7069"/>
</dbReference>